<evidence type="ECO:0000256" key="1">
    <source>
        <dbReference type="SAM" id="MobiDB-lite"/>
    </source>
</evidence>
<dbReference type="SUPFAM" id="SSF53474">
    <property type="entry name" value="alpha/beta-Hydrolases"/>
    <property type="match status" value="1"/>
</dbReference>
<name>A0A5A8C819_CAFRO</name>
<feature type="region of interest" description="Disordered" evidence="1">
    <location>
        <begin position="243"/>
        <end position="311"/>
    </location>
</feature>
<accession>A0A5A8C819</accession>
<proteinExistence type="predicted"/>
<feature type="compositionally biased region" description="Low complexity" evidence="1">
    <location>
        <begin position="266"/>
        <end position="276"/>
    </location>
</feature>
<dbReference type="Proteomes" id="UP000323011">
    <property type="component" value="Unassembled WGS sequence"/>
</dbReference>
<feature type="compositionally biased region" description="Low complexity" evidence="1">
    <location>
        <begin position="283"/>
        <end position="297"/>
    </location>
</feature>
<evidence type="ECO:0000313" key="3">
    <source>
        <dbReference type="EMBL" id="KAA0148807.1"/>
    </source>
</evidence>
<dbReference type="Gene3D" id="3.40.50.1820">
    <property type="entry name" value="alpha/beta hydrolase"/>
    <property type="match status" value="1"/>
</dbReference>
<gene>
    <name evidence="3" type="ORF">FNF29_06432</name>
</gene>
<dbReference type="GO" id="GO:0005829">
    <property type="term" value="C:cytosol"/>
    <property type="evidence" value="ECO:0007669"/>
    <property type="project" value="TreeGrafter"/>
</dbReference>
<evidence type="ECO:0000313" key="4">
    <source>
        <dbReference type="Proteomes" id="UP000323011"/>
    </source>
</evidence>
<protein>
    <recommendedName>
        <fullName evidence="2">Alpha/beta hydrolase fold-3 domain-containing protein</fullName>
    </recommendedName>
</protein>
<dbReference type="PANTHER" id="PTHR23025">
    <property type="entry name" value="TRIACYLGLYCEROL LIPASE"/>
    <property type="match status" value="1"/>
</dbReference>
<comment type="caution">
    <text evidence="3">The sequence shown here is derived from an EMBL/GenBank/DDBJ whole genome shotgun (WGS) entry which is preliminary data.</text>
</comment>
<evidence type="ECO:0000259" key="2">
    <source>
        <dbReference type="Pfam" id="PF07859"/>
    </source>
</evidence>
<dbReference type="GO" id="GO:0019433">
    <property type="term" value="P:triglyceride catabolic process"/>
    <property type="evidence" value="ECO:0007669"/>
    <property type="project" value="TreeGrafter"/>
</dbReference>
<dbReference type="InterPro" id="IPR013094">
    <property type="entry name" value="AB_hydrolase_3"/>
</dbReference>
<sequence length="875" mass="90617">MAAPAAAAAASADAGLAATDAGRDSGDRYGAAQYLVRAGKLCIEACLKMEALSLGPVRHSSATGPELRQISLTLAAMDRLLVGQVESLLTAGDQPPLARGSSLPEAVQRLEAMPAHVFRRRFPAGGIVSVCYTLATALDDLLDCIKDVETDPDDSQATKGLLAGAAGGLALAVLVRRLRRVVMPVTLPKWMFGSLLALLVIYAARRASRAFSIRRRLAGLNDRLVLILRVLLLTTTIFEDTNRLGPGTGAPPADAKARTATLQDRAAGPKAAAGATASGGGAAAASAASPAGPVAASPERRSPAARPLGGRRRWSRHDLIGDLSDTEFSRNAGAPARRMLESLSLPGDAAELGTSRHRWLHVLKYCLDLVYSSAHAGYDLERRVTEAKAAGSVAGWLSPALPLLRPLVTAAAAVWFGAQPSLAAERASSVLHDAGIDFVSQVWRASDSRVARVFAAVSMTRVSVNTSVTLSAVACHVVADLPAAGSAGPADGGTAPDGWASLGDRAAVTRGFKDHLEASALPLSLELRAAGSASPAASPARRGLAAAGPDTVPSLTDSPPFPSLTSAMAPDSGSATEGAAKPGPARGRGSSAAGRWLHRLPPGAWAPPASLSATAAGDVTVLVYIHGGGFVGSSFAGDLVLLARWAKAHPGLTVLYPHYSLSPEERYPVAVNECFRVYCAARRAADAAVAAGRKGRVVLFGESAGGNLAAAVCVRCAAVGAPMPDRLVLAYPALNLNSIPSPSRALHLSGPIVPLRMLQRLAAAYMPEGSAGRMTRNPEVHPGLADDRVLERFPRTELVLGGLDPLLDDGIDFHTRLRRLSVEGEMLVYRALPHGFFTFNALPPAQGAIRAVEGMVADELGLQLDKPEGASSPPN</sequence>
<feature type="region of interest" description="Disordered" evidence="1">
    <location>
        <begin position="536"/>
        <end position="593"/>
    </location>
</feature>
<dbReference type="PANTHER" id="PTHR23025:SF3">
    <property type="entry name" value="HORMONE-SENSITIVE LIPASE"/>
    <property type="match status" value="1"/>
</dbReference>
<feature type="domain" description="Alpha/beta hydrolase fold-3" evidence="2">
    <location>
        <begin position="622"/>
        <end position="837"/>
    </location>
</feature>
<feature type="compositionally biased region" description="Low complexity" evidence="1">
    <location>
        <begin position="536"/>
        <end position="549"/>
    </location>
</feature>
<keyword evidence="4" id="KW-1185">Reference proteome</keyword>
<dbReference type="InterPro" id="IPR029058">
    <property type="entry name" value="AB_hydrolase_fold"/>
</dbReference>
<dbReference type="GO" id="GO:0004771">
    <property type="term" value="F:sterol ester esterase activity"/>
    <property type="evidence" value="ECO:0007669"/>
    <property type="project" value="TreeGrafter"/>
</dbReference>
<organism evidence="3 4">
    <name type="scientific">Cafeteria roenbergensis</name>
    <name type="common">Marine flagellate</name>
    <dbReference type="NCBI Taxonomy" id="33653"/>
    <lineage>
        <taxon>Eukaryota</taxon>
        <taxon>Sar</taxon>
        <taxon>Stramenopiles</taxon>
        <taxon>Bigyra</taxon>
        <taxon>Opalozoa</taxon>
        <taxon>Bicosoecida</taxon>
        <taxon>Cafeteriaceae</taxon>
        <taxon>Cafeteria</taxon>
    </lineage>
</organism>
<dbReference type="AlphaFoldDB" id="A0A5A8C819"/>
<dbReference type="Pfam" id="PF07859">
    <property type="entry name" value="Abhydrolase_3"/>
    <property type="match status" value="1"/>
</dbReference>
<reference evidence="3 4" key="1">
    <citation type="submission" date="2019-07" db="EMBL/GenBank/DDBJ databases">
        <title>Genomes of Cafeteria roenbergensis.</title>
        <authorList>
            <person name="Fischer M.G."/>
            <person name="Hackl T."/>
            <person name="Roman M."/>
        </authorList>
    </citation>
    <scope>NUCLEOTIDE SEQUENCE [LARGE SCALE GENOMIC DNA]</scope>
    <source>
        <strain evidence="3 4">BVI</strain>
    </source>
</reference>
<dbReference type="EMBL" id="VLTN01000049">
    <property type="protein sequence ID" value="KAA0148807.1"/>
    <property type="molecule type" value="Genomic_DNA"/>
</dbReference>
<dbReference type="GO" id="GO:0004806">
    <property type="term" value="F:triacylglycerol lipase activity"/>
    <property type="evidence" value="ECO:0007669"/>
    <property type="project" value="TreeGrafter"/>
</dbReference>
<feature type="compositionally biased region" description="Low complexity" evidence="1">
    <location>
        <begin position="578"/>
        <end position="593"/>
    </location>
</feature>